<feature type="region of interest" description="Disordered" evidence="1">
    <location>
        <begin position="61"/>
        <end position="111"/>
    </location>
</feature>
<name>T1J7A0_STRMM</name>
<dbReference type="CDD" id="cd00201">
    <property type="entry name" value="WW"/>
    <property type="match status" value="1"/>
</dbReference>
<dbReference type="PROSITE" id="PS50020">
    <property type="entry name" value="WW_DOMAIN_2"/>
    <property type="match status" value="1"/>
</dbReference>
<dbReference type="InterPro" id="IPR036020">
    <property type="entry name" value="WW_dom_sf"/>
</dbReference>
<accession>T1J7A0</accession>
<dbReference type="HOGENOM" id="CLU_418166_0_0_1"/>
<evidence type="ECO:0000256" key="1">
    <source>
        <dbReference type="SAM" id="MobiDB-lite"/>
    </source>
</evidence>
<organism evidence="3 4">
    <name type="scientific">Strigamia maritima</name>
    <name type="common">European centipede</name>
    <name type="synonym">Geophilus maritimus</name>
    <dbReference type="NCBI Taxonomy" id="126957"/>
    <lineage>
        <taxon>Eukaryota</taxon>
        <taxon>Metazoa</taxon>
        <taxon>Ecdysozoa</taxon>
        <taxon>Arthropoda</taxon>
        <taxon>Myriapoda</taxon>
        <taxon>Chilopoda</taxon>
        <taxon>Pleurostigmophora</taxon>
        <taxon>Geophilomorpha</taxon>
        <taxon>Linotaeniidae</taxon>
        <taxon>Strigamia</taxon>
    </lineage>
</organism>
<dbReference type="AlphaFoldDB" id="T1J7A0"/>
<dbReference type="InterPro" id="IPR002716">
    <property type="entry name" value="PIN_dom"/>
</dbReference>
<dbReference type="SMART" id="SM00670">
    <property type="entry name" value="PINc"/>
    <property type="match status" value="1"/>
</dbReference>
<dbReference type="Gene3D" id="2.20.70.10">
    <property type="match status" value="1"/>
</dbReference>
<feature type="domain" description="WW" evidence="2">
    <location>
        <begin position="10"/>
        <end position="46"/>
    </location>
</feature>
<keyword evidence="4" id="KW-1185">Reference proteome</keyword>
<dbReference type="InterPro" id="IPR001202">
    <property type="entry name" value="WW_dom"/>
</dbReference>
<dbReference type="PhylomeDB" id="T1J7A0"/>
<dbReference type="Pfam" id="PF13638">
    <property type="entry name" value="PIN_4"/>
    <property type="match status" value="1"/>
</dbReference>
<protein>
    <recommendedName>
        <fullName evidence="2">WW domain-containing protein</fullName>
    </recommendedName>
</protein>
<sequence>MQMESYKKNLPLPSGWREYQSRANTPGKSYYHNMVTKQSVWDLEEVYACEEKAKRKIVRPPQLALSSTMPQSRKRKSSFESVGRCKGRRTDDSLASSGYGNSMGTPSATSTSDEMEVCESYLDDSIVMMEIDDLRQNFKQTFDEPNSVDLKKFSEIKEKSTYCAADVQIVYVVIDTNVLLTNLKLLDTLVLLSKDNCKVILIIPWIVLQELDELKDDKRSMKNVQVNRQARAAIRYLHTQLPDSTSSIQGQSIEQATKVTSLIASSNDDHILLCSNSSAILLTNDKNLCCKASSNNCLAFTTDSIRVELANYVKKPPSQPKHIEIVEEKRACSDRTACDIYNSFKLTLFETLSFVVEKVMCFVYDVDNWERIIKIKPPWVLRNVFANIEKHWLAVFGFIFTKQHKKAFESLSDFFTNDRGRKETFDKINSAIVQSVLLCQHLAKRPLQDVLSLAAPVPTAFNIKLSREIEKLSCLSVECKILEESSGKVQESSAEQIEADSNHMNNVKIIFCDVARKIDGICGSVARFFGIAYKYLYDLPPREFTQLEVLNAVTEFNGWVKDLYRQISLVVENPDLQENDVKPLFAAIKAFYSIEEESPIDEFTHTILYRFCVLEENKEYLRRGMCEVHELGHFLQQCFFSNLSLLEDKVQSTSFL</sequence>
<dbReference type="InterPro" id="IPR029060">
    <property type="entry name" value="PIN-like_dom_sf"/>
</dbReference>
<dbReference type="eggNOG" id="KOG4689">
    <property type="taxonomic scope" value="Eukaryota"/>
</dbReference>
<dbReference type="Proteomes" id="UP000014500">
    <property type="component" value="Unassembled WGS sequence"/>
</dbReference>
<dbReference type="PANTHER" id="PTHR16161">
    <property type="entry name" value="TRANSCRIPTIONAL PROTEIN SWT1"/>
    <property type="match status" value="1"/>
</dbReference>
<reference evidence="4" key="1">
    <citation type="submission" date="2011-05" db="EMBL/GenBank/DDBJ databases">
        <authorList>
            <person name="Richards S.R."/>
            <person name="Qu J."/>
            <person name="Jiang H."/>
            <person name="Jhangiani S.N."/>
            <person name="Agravi P."/>
            <person name="Goodspeed R."/>
            <person name="Gross S."/>
            <person name="Mandapat C."/>
            <person name="Jackson L."/>
            <person name="Mathew T."/>
            <person name="Pu L."/>
            <person name="Thornton R."/>
            <person name="Saada N."/>
            <person name="Wilczek-Boney K.B."/>
            <person name="Lee S."/>
            <person name="Kovar C."/>
            <person name="Wu Y."/>
            <person name="Scherer S.E."/>
            <person name="Worley K.C."/>
            <person name="Muzny D.M."/>
            <person name="Gibbs R."/>
        </authorList>
    </citation>
    <scope>NUCLEOTIDE SEQUENCE</scope>
    <source>
        <strain evidence="4">Brora</strain>
    </source>
</reference>
<dbReference type="InterPro" id="IPR052626">
    <property type="entry name" value="SWT1_Regulator"/>
</dbReference>
<dbReference type="SUPFAM" id="SSF88723">
    <property type="entry name" value="PIN domain-like"/>
    <property type="match status" value="1"/>
</dbReference>
<dbReference type="Gene3D" id="3.40.50.1010">
    <property type="entry name" value="5'-nuclease"/>
    <property type="match status" value="1"/>
</dbReference>
<proteinExistence type="predicted"/>
<evidence type="ECO:0000259" key="2">
    <source>
        <dbReference type="PROSITE" id="PS50020"/>
    </source>
</evidence>
<dbReference type="PANTHER" id="PTHR16161:SF0">
    <property type="entry name" value="TRANSCRIPTIONAL PROTEIN SWT1"/>
    <property type="match status" value="1"/>
</dbReference>
<evidence type="ECO:0000313" key="4">
    <source>
        <dbReference type="Proteomes" id="UP000014500"/>
    </source>
</evidence>
<dbReference type="OMA" id="NTESHAK"/>
<dbReference type="EnsemblMetazoa" id="SMAR009538-RA">
    <property type="protein sequence ID" value="SMAR009538-PA"/>
    <property type="gene ID" value="SMAR009538"/>
</dbReference>
<dbReference type="Pfam" id="PF00397">
    <property type="entry name" value="WW"/>
    <property type="match status" value="1"/>
</dbReference>
<evidence type="ECO:0000313" key="3">
    <source>
        <dbReference type="EnsemblMetazoa" id="SMAR009538-PA"/>
    </source>
</evidence>
<reference evidence="3" key="2">
    <citation type="submission" date="2015-02" db="UniProtKB">
        <authorList>
            <consortium name="EnsemblMetazoa"/>
        </authorList>
    </citation>
    <scope>IDENTIFICATION</scope>
</reference>
<dbReference type="EMBL" id="JH431916">
    <property type="status" value="NOT_ANNOTATED_CDS"/>
    <property type="molecule type" value="Genomic_DNA"/>
</dbReference>
<dbReference type="SUPFAM" id="SSF51045">
    <property type="entry name" value="WW domain"/>
    <property type="match status" value="1"/>
</dbReference>
<dbReference type="GO" id="GO:0005634">
    <property type="term" value="C:nucleus"/>
    <property type="evidence" value="ECO:0007669"/>
    <property type="project" value="TreeGrafter"/>
</dbReference>
<feature type="compositionally biased region" description="Polar residues" evidence="1">
    <location>
        <begin position="93"/>
        <end position="111"/>
    </location>
</feature>